<organism evidence="2 3">
    <name type="scientific">Lutispora saccharofermentans</name>
    <dbReference type="NCBI Taxonomy" id="3024236"/>
    <lineage>
        <taxon>Bacteria</taxon>
        <taxon>Bacillati</taxon>
        <taxon>Bacillota</taxon>
        <taxon>Clostridia</taxon>
        <taxon>Lutisporales</taxon>
        <taxon>Lutisporaceae</taxon>
        <taxon>Lutispora</taxon>
    </lineage>
</organism>
<dbReference type="SUPFAM" id="SSF55729">
    <property type="entry name" value="Acyl-CoA N-acyltransferases (Nat)"/>
    <property type="match status" value="2"/>
</dbReference>
<evidence type="ECO:0000313" key="2">
    <source>
        <dbReference type="EMBL" id="MCQ1530795.1"/>
    </source>
</evidence>
<dbReference type="InterPro" id="IPR016732">
    <property type="entry name" value="UCP018688"/>
</dbReference>
<keyword evidence="3" id="KW-1185">Reference proteome</keyword>
<dbReference type="RefSeq" id="WP_255228317.1">
    <property type="nucleotide sequence ID" value="NZ_JAJEKE010000015.1"/>
</dbReference>
<dbReference type="PANTHER" id="PTHR41373">
    <property type="entry name" value="DUF2156 DOMAIN-CONTAINING PROTEIN"/>
    <property type="match status" value="1"/>
</dbReference>
<dbReference type="InterPro" id="IPR024320">
    <property type="entry name" value="LPG_synthase_C"/>
</dbReference>
<dbReference type="PIRSF" id="PIRSF018688">
    <property type="entry name" value="UCP018688"/>
    <property type="match status" value="1"/>
</dbReference>
<reference evidence="2 3" key="1">
    <citation type="submission" date="2021-10" db="EMBL/GenBank/DDBJ databases">
        <title>Lutispora strain m25 sp. nov., a thermophilic, non-spore-forming bacterium isolated from a lab-scale methanogenic bioreactor digesting anaerobic sludge.</title>
        <authorList>
            <person name="El Houari A."/>
            <person name="Mcdonald J."/>
        </authorList>
    </citation>
    <scope>NUCLEOTIDE SEQUENCE [LARGE SCALE GENOMIC DNA]</scope>
    <source>
        <strain evidence="3">m25</strain>
    </source>
</reference>
<accession>A0ABT1NHQ4</accession>
<feature type="domain" description="Phosphatidylglycerol lysyltransferase C-terminal" evidence="1">
    <location>
        <begin position="24"/>
        <end position="295"/>
    </location>
</feature>
<name>A0ABT1NHQ4_9FIRM</name>
<comment type="caution">
    <text evidence="2">The sequence shown here is derived from an EMBL/GenBank/DDBJ whole genome shotgun (WGS) entry which is preliminary data.</text>
</comment>
<dbReference type="InterPro" id="IPR016181">
    <property type="entry name" value="Acyl_CoA_acyltransferase"/>
</dbReference>
<dbReference type="EMBL" id="JAJEKE010000015">
    <property type="protein sequence ID" value="MCQ1530795.1"/>
    <property type="molecule type" value="Genomic_DNA"/>
</dbReference>
<gene>
    <name evidence="2" type="ORF">LJD61_14730</name>
</gene>
<proteinExistence type="predicted"/>
<dbReference type="Pfam" id="PF09924">
    <property type="entry name" value="LPG_synthase_C"/>
    <property type="match status" value="1"/>
</dbReference>
<evidence type="ECO:0000259" key="1">
    <source>
        <dbReference type="Pfam" id="PF09924"/>
    </source>
</evidence>
<dbReference type="Gene3D" id="3.40.630.30">
    <property type="match status" value="1"/>
</dbReference>
<evidence type="ECO:0000313" key="3">
    <source>
        <dbReference type="Proteomes" id="UP001651880"/>
    </source>
</evidence>
<dbReference type="PANTHER" id="PTHR41373:SF1">
    <property type="entry name" value="PHOSPHATIDYLGLYCEROL LYSYLTRANSFERASE C-TERMINAL DOMAIN-CONTAINING PROTEIN"/>
    <property type="match status" value="1"/>
</dbReference>
<sequence>MLQFKTLELDDKEVFMKYLGDYDFNTYEYSFLNLYLWRKYCNVEYTILEDSLIIKKTEESKGTVFMQPIGYSEENLEAIISKLLEYKEKKGGMKFLFSDIEEPFLKKLKEKYGDAVQYYEDVKNFDYIYEADKLIKLNGDKLRKRKSQYNHFVSSYAYNVKDIHEDKVIKDCIDFSQEWFNGQSGNHQLECEVEGIKDILYNLKDLNGLGMAVYVNNVITGFTIGEIVNKNMAIIHIEKGDISYNGIYAFINRTFAELYLKDIVYINREEDIGIPGLRRAKLAYDPIKLEKKFIVDIRRELQ</sequence>
<protein>
    <submittedName>
        <fullName evidence="2">Phosphatidylglycerol lysyltransferase domain-containing protein</fullName>
    </submittedName>
</protein>
<dbReference type="Proteomes" id="UP001651880">
    <property type="component" value="Unassembled WGS sequence"/>
</dbReference>